<feature type="region of interest" description="Disordered" evidence="1">
    <location>
        <begin position="1"/>
        <end position="45"/>
    </location>
</feature>
<evidence type="ECO:0000256" key="1">
    <source>
        <dbReference type="SAM" id="MobiDB-lite"/>
    </source>
</evidence>
<proteinExistence type="predicted"/>
<gene>
    <name evidence="2" type="ORF">S58_05590</name>
</gene>
<dbReference type="HOGENOM" id="CLU_1977323_0_0_5"/>
<keyword evidence="3" id="KW-1185">Reference proteome</keyword>
<protein>
    <submittedName>
        <fullName evidence="2">Uncharacterized protein</fullName>
    </submittedName>
</protein>
<dbReference type="Proteomes" id="UP000011841">
    <property type="component" value="Chromosome"/>
</dbReference>
<dbReference type="EMBL" id="AP012603">
    <property type="protein sequence ID" value="BAM86573.1"/>
    <property type="molecule type" value="Genomic_DNA"/>
</dbReference>
<dbReference type="KEGG" id="aol:S58_05590"/>
<feature type="region of interest" description="Disordered" evidence="1">
    <location>
        <begin position="100"/>
        <end position="126"/>
    </location>
</feature>
<organism evidence="2 3">
    <name type="scientific">Bradyrhizobium oligotrophicum S58</name>
    <dbReference type="NCBI Taxonomy" id="1245469"/>
    <lineage>
        <taxon>Bacteria</taxon>
        <taxon>Pseudomonadati</taxon>
        <taxon>Pseudomonadota</taxon>
        <taxon>Alphaproteobacteria</taxon>
        <taxon>Hyphomicrobiales</taxon>
        <taxon>Nitrobacteraceae</taxon>
        <taxon>Bradyrhizobium</taxon>
    </lineage>
</organism>
<sequence length="126" mass="13268">MCSEAPGGIEDAGETRHRLIPAPPVRKECTGQEPQAQPDSPRRALHDGFHSCSAISLGTGCLAPIVGAMRFRTAVRLDLSIGKPGPRDLTVRIGSFVGATKHLRPTGPPHPRLEAAFDRTGGTSPA</sequence>
<evidence type="ECO:0000313" key="2">
    <source>
        <dbReference type="EMBL" id="BAM86573.1"/>
    </source>
</evidence>
<accession>M4Z0I3</accession>
<evidence type="ECO:0000313" key="3">
    <source>
        <dbReference type="Proteomes" id="UP000011841"/>
    </source>
</evidence>
<dbReference type="AlphaFoldDB" id="M4Z0I3"/>
<reference evidence="2 3" key="1">
    <citation type="journal article" date="2013" name="Appl. Environ. Microbiol.">
        <title>Genome analysis suggests that the soil oligotrophic bacterium Agromonas oligotrophica (Bradyrhizobium oligotrophicum) is a nitrogen-fixing symbiont of Aeschynomene indica.</title>
        <authorList>
            <person name="Okubo T."/>
            <person name="Fukushima S."/>
            <person name="Itakura M."/>
            <person name="Oshima K."/>
            <person name="Longtonglang A."/>
            <person name="Teaumroong N."/>
            <person name="Mitsui H."/>
            <person name="Hattori M."/>
            <person name="Hattori R."/>
            <person name="Hattori T."/>
            <person name="Minamisawa K."/>
        </authorList>
    </citation>
    <scope>NUCLEOTIDE SEQUENCE [LARGE SCALE GENOMIC DNA]</scope>
    <source>
        <strain evidence="2 3">S58</strain>
    </source>
</reference>
<name>M4Z0I3_9BRAD</name>